<dbReference type="InterPro" id="IPR010432">
    <property type="entry name" value="RDD"/>
</dbReference>
<dbReference type="EMBL" id="JBHSFQ010000001">
    <property type="protein sequence ID" value="MFC4560566.1"/>
    <property type="molecule type" value="Genomic_DNA"/>
</dbReference>
<feature type="domain" description="RDD" evidence="7">
    <location>
        <begin position="59"/>
        <end position="200"/>
    </location>
</feature>
<keyword evidence="2" id="KW-1003">Cell membrane</keyword>
<evidence type="ECO:0000256" key="4">
    <source>
        <dbReference type="ARBA" id="ARBA00022989"/>
    </source>
</evidence>
<feature type="transmembrane region" description="Helical" evidence="6">
    <location>
        <begin position="73"/>
        <end position="97"/>
    </location>
</feature>
<gene>
    <name evidence="8" type="ORF">ACFO4E_01720</name>
</gene>
<proteinExistence type="predicted"/>
<protein>
    <submittedName>
        <fullName evidence="8">RDD family protein</fullName>
    </submittedName>
</protein>
<sequence length="215" mass="22830">MSTPTWNDPQGGYGHPRSGYGGGPEYGGAPGYGGQYGYGPYTGYAPPGPPLSPHGRPLADWGSRAAAALIDSLIVTVMVIGIMLGGLLLCFGTAYLIDPEASSSVWAFAGIGMFLFVLAAMAAGFCYRWLHHARTGQTPAKRWMNIQVVSRDTGLPPTKGLSFVRELIYILFGQVGVVGLLDVLWPLWDEQRQSIHDKAAATLVVTVPPAAPNTP</sequence>
<name>A0ABV9DNR6_9ACTN</name>
<comment type="subcellular location">
    <subcellularLocation>
        <location evidence="1">Cell membrane</location>
        <topology evidence="1">Multi-pass membrane protein</topology>
    </subcellularLocation>
</comment>
<keyword evidence="4 6" id="KW-1133">Transmembrane helix</keyword>
<feature type="transmembrane region" description="Helical" evidence="6">
    <location>
        <begin position="103"/>
        <end position="127"/>
    </location>
</feature>
<evidence type="ECO:0000313" key="9">
    <source>
        <dbReference type="Proteomes" id="UP001595923"/>
    </source>
</evidence>
<evidence type="ECO:0000256" key="3">
    <source>
        <dbReference type="ARBA" id="ARBA00022692"/>
    </source>
</evidence>
<evidence type="ECO:0000259" key="7">
    <source>
        <dbReference type="Pfam" id="PF06271"/>
    </source>
</evidence>
<keyword evidence="5 6" id="KW-0472">Membrane</keyword>
<dbReference type="PANTHER" id="PTHR36115:SF4">
    <property type="entry name" value="MEMBRANE PROTEIN"/>
    <property type="match status" value="1"/>
</dbReference>
<reference evidence="9" key="1">
    <citation type="journal article" date="2019" name="Int. J. Syst. Evol. Microbiol.">
        <title>The Global Catalogue of Microorganisms (GCM) 10K type strain sequencing project: providing services to taxonomists for standard genome sequencing and annotation.</title>
        <authorList>
            <consortium name="The Broad Institute Genomics Platform"/>
            <consortium name="The Broad Institute Genome Sequencing Center for Infectious Disease"/>
            <person name="Wu L."/>
            <person name="Ma J."/>
        </authorList>
    </citation>
    <scope>NUCLEOTIDE SEQUENCE [LARGE SCALE GENOMIC DNA]</scope>
    <source>
        <strain evidence="9">XZYJ18</strain>
    </source>
</reference>
<comment type="caution">
    <text evidence="8">The sequence shown here is derived from an EMBL/GenBank/DDBJ whole genome shotgun (WGS) entry which is preliminary data.</text>
</comment>
<dbReference type="PANTHER" id="PTHR36115">
    <property type="entry name" value="PROLINE-RICH ANTIGEN HOMOLOG-RELATED"/>
    <property type="match status" value="1"/>
</dbReference>
<keyword evidence="9" id="KW-1185">Reference proteome</keyword>
<keyword evidence="3 6" id="KW-0812">Transmembrane</keyword>
<organism evidence="8 9">
    <name type="scientific">Nocardiopsis mangrovi</name>
    <dbReference type="NCBI Taxonomy" id="1179818"/>
    <lineage>
        <taxon>Bacteria</taxon>
        <taxon>Bacillati</taxon>
        <taxon>Actinomycetota</taxon>
        <taxon>Actinomycetes</taxon>
        <taxon>Streptosporangiales</taxon>
        <taxon>Nocardiopsidaceae</taxon>
        <taxon>Nocardiopsis</taxon>
    </lineage>
</organism>
<evidence type="ECO:0000313" key="8">
    <source>
        <dbReference type="EMBL" id="MFC4560566.1"/>
    </source>
</evidence>
<dbReference type="Pfam" id="PF06271">
    <property type="entry name" value="RDD"/>
    <property type="match status" value="1"/>
</dbReference>
<dbReference type="Proteomes" id="UP001595923">
    <property type="component" value="Unassembled WGS sequence"/>
</dbReference>
<accession>A0ABV9DNR6</accession>
<dbReference type="RefSeq" id="WP_378570793.1">
    <property type="nucleotide sequence ID" value="NZ_JBHSFQ010000001.1"/>
</dbReference>
<evidence type="ECO:0000256" key="2">
    <source>
        <dbReference type="ARBA" id="ARBA00022475"/>
    </source>
</evidence>
<evidence type="ECO:0000256" key="5">
    <source>
        <dbReference type="ARBA" id="ARBA00023136"/>
    </source>
</evidence>
<dbReference type="InterPro" id="IPR051791">
    <property type="entry name" value="Pra-immunoreactive"/>
</dbReference>
<evidence type="ECO:0000256" key="6">
    <source>
        <dbReference type="SAM" id="Phobius"/>
    </source>
</evidence>
<evidence type="ECO:0000256" key="1">
    <source>
        <dbReference type="ARBA" id="ARBA00004651"/>
    </source>
</evidence>